<feature type="domain" description="SWIM-type" evidence="3">
    <location>
        <begin position="53"/>
        <end position="86"/>
    </location>
</feature>
<keyword evidence="1" id="KW-0863">Zinc-finger</keyword>
<keyword evidence="1" id="KW-0479">Metal-binding</keyword>
<gene>
    <name evidence="4" type="ORF">I2H31_04805</name>
</gene>
<evidence type="ECO:0000313" key="4">
    <source>
        <dbReference type="EMBL" id="MBF9220414.1"/>
    </source>
</evidence>
<proteinExistence type="predicted"/>
<accession>A0ABS0I0H9</accession>
<feature type="region of interest" description="Disordered" evidence="2">
    <location>
        <begin position="472"/>
        <end position="501"/>
    </location>
</feature>
<dbReference type="Proteomes" id="UP000618931">
    <property type="component" value="Unassembled WGS sequence"/>
</dbReference>
<dbReference type="PROSITE" id="PS50966">
    <property type="entry name" value="ZF_SWIM"/>
    <property type="match status" value="1"/>
</dbReference>
<organism evidence="4 5">
    <name type="scientific">Hymenobacter ruricola</name>
    <dbReference type="NCBI Taxonomy" id="2791023"/>
    <lineage>
        <taxon>Bacteria</taxon>
        <taxon>Pseudomonadati</taxon>
        <taxon>Bacteroidota</taxon>
        <taxon>Cytophagia</taxon>
        <taxon>Cytophagales</taxon>
        <taxon>Hymenobacteraceae</taxon>
        <taxon>Hymenobacter</taxon>
    </lineage>
</organism>
<evidence type="ECO:0000259" key="3">
    <source>
        <dbReference type="PROSITE" id="PS50966"/>
    </source>
</evidence>
<comment type="caution">
    <text evidence="4">The sequence shown here is derived from an EMBL/GenBank/DDBJ whole genome shotgun (WGS) entry which is preliminary data.</text>
</comment>
<keyword evidence="5" id="KW-1185">Reference proteome</keyword>
<dbReference type="InterPro" id="IPR043746">
    <property type="entry name" value="DUF5691"/>
</dbReference>
<protein>
    <recommendedName>
        <fullName evidence="3">SWIM-type domain-containing protein</fullName>
    </recommendedName>
</protein>
<sequence>MISFTEAQALALITDPGTLKRGQELLNPTKWANLGRTDTAAWGECAGSGAKPYLTGIDLAETAFKCSCPSRVFPCKHGAGLLLLLARQPALLTGTTPPAWLEEWLEKRQQTQEKKAIPAPAKKPPKAARATPEATTDDGSEALATAPDAAASENESGLAVDPKRLARMISGAEDFAAWLEDLMRAGLATLDQQPANFWESQAARLVDNQLPGLAATLRELGTLRHAHADWPARLLGRLGELYLLVRAFHNLPNLSPEARPEILQQVGVNLKKEDLIATTTPLADAWRVLGQFRWDEDRLTARRTWLRGRDTGRTALVLEFSFGGQPFGTPFIPHGAYLGELAFYPGLLPLRAAPVQVKFDGTVPAGAVPAGQSIGQLLHDYADALARQPWLREWPATLTQVLPTPLPDGSWQLRHATEPGALPLRLIDEDFGWKLLAESGGQPITLFGEWDGRAFRPLSSWAILFPDSFSSEEGAPAREGDSSLKSIGSKSGAPSFGEKESGGKVSAAQLLRIALLGTRQSGEPIPAFPAPADSPEQQLLLAAGTLALMRKAGHRPTPAAASPLAAAPPELLPVIGPKGADYLHQMLVNNLHLDLLPDYLARLAGRDRLVPPQLLVPLLHYAARSAETRAVLAPVIGSRGHWLAALNPDWARLAEGIAAPAPAEAETAIWETGTLAQRRAWLAERFAQAPAEARSLVLAALPSEPAKGQEAFLEVLARHLHPEAEPVLEALLKARGQDVRRRAAELLVQLPDAALTGRLWARAAPLLTARRKLLGLGKAALEVTLPEAWDKSWLLDGIEEKNARFLSPYGATFKTVVGPATARLANLLALLPPGRWPAHLGLTPPELLAAALASEWALPLLSAWAQSTLLHRDADFAAAFLALWMQERPALEKAHCDRGIDWVSLAALLPDETRQELLVAPILERVRRQVPNWTQDLGFVPAPWPRAFGLTVVRAIASQLANTATLYQVNAPPYHLRQLAWLLPQTVAANIASADAAAVIQQAEAIPDLHETLQSQLQAFTDTLRFQADLAASLNE</sequence>
<name>A0ABS0I0H9_9BACT</name>
<feature type="region of interest" description="Disordered" evidence="2">
    <location>
        <begin position="111"/>
        <end position="140"/>
    </location>
</feature>
<dbReference type="RefSeq" id="WP_196291872.1">
    <property type="nucleotide sequence ID" value="NZ_JADQDM010000002.1"/>
</dbReference>
<reference evidence="4 5" key="1">
    <citation type="submission" date="2020-11" db="EMBL/GenBank/DDBJ databases">
        <authorList>
            <person name="Kim M.K."/>
        </authorList>
    </citation>
    <scope>NUCLEOTIDE SEQUENCE [LARGE SCALE GENOMIC DNA]</scope>
    <source>
        <strain evidence="4 5">BT662</strain>
    </source>
</reference>
<dbReference type="EMBL" id="JADQDM010000002">
    <property type="protein sequence ID" value="MBF9220414.1"/>
    <property type="molecule type" value="Genomic_DNA"/>
</dbReference>
<evidence type="ECO:0000256" key="1">
    <source>
        <dbReference type="PROSITE-ProRule" id="PRU00325"/>
    </source>
</evidence>
<dbReference type="InterPro" id="IPR007527">
    <property type="entry name" value="Znf_SWIM"/>
</dbReference>
<keyword evidence="1" id="KW-0862">Zinc</keyword>
<dbReference type="Pfam" id="PF18944">
    <property type="entry name" value="DUF5691"/>
    <property type="match status" value="1"/>
</dbReference>
<evidence type="ECO:0000256" key="2">
    <source>
        <dbReference type="SAM" id="MobiDB-lite"/>
    </source>
</evidence>
<evidence type="ECO:0000313" key="5">
    <source>
        <dbReference type="Proteomes" id="UP000618931"/>
    </source>
</evidence>